<dbReference type="OrthoDB" id="9815825at2"/>
<dbReference type="SUPFAM" id="SSF51735">
    <property type="entry name" value="NAD(P)-binding Rossmann-fold domains"/>
    <property type="match status" value="1"/>
</dbReference>
<dbReference type="InterPro" id="IPR000683">
    <property type="entry name" value="Gfo/Idh/MocA-like_OxRdtase_N"/>
</dbReference>
<reference evidence="4" key="1">
    <citation type="submission" date="2017-05" db="EMBL/GenBank/DDBJ databases">
        <authorList>
            <person name="Macchi M."/>
            <person name="Festa S."/>
            <person name="Coppotelli B.M."/>
            <person name="Morelli I.S."/>
        </authorList>
    </citation>
    <scope>NUCLEOTIDE SEQUENCE [LARGE SCALE GENOMIC DNA]</scope>
    <source>
        <strain evidence="4">I</strain>
    </source>
</reference>
<feature type="domain" description="Gfo/Idh/MocA-like oxidoreductase N-terminal" evidence="1">
    <location>
        <begin position="10"/>
        <end position="134"/>
    </location>
</feature>
<evidence type="ECO:0000259" key="1">
    <source>
        <dbReference type="Pfam" id="PF01408"/>
    </source>
</evidence>
<dbReference type="SUPFAM" id="SSF55347">
    <property type="entry name" value="Glyceraldehyde-3-phosphate dehydrogenase-like, C-terminal domain"/>
    <property type="match status" value="1"/>
</dbReference>
<keyword evidence="4" id="KW-1185">Reference proteome</keyword>
<dbReference type="Pfam" id="PF02894">
    <property type="entry name" value="GFO_IDH_MocA_C"/>
    <property type="match status" value="1"/>
</dbReference>
<evidence type="ECO:0000313" key="3">
    <source>
        <dbReference type="EMBL" id="OWJ65133.1"/>
    </source>
</evidence>
<evidence type="ECO:0000313" key="4">
    <source>
        <dbReference type="Proteomes" id="UP000196655"/>
    </source>
</evidence>
<dbReference type="STRING" id="1122125.GCA_000423185_02570"/>
<dbReference type="EMBL" id="NHON01000043">
    <property type="protein sequence ID" value="OWJ65133.1"/>
    <property type="molecule type" value="Genomic_DNA"/>
</dbReference>
<proteinExistence type="predicted"/>
<organism evidence="3 4">
    <name type="scientific">Inquilinus limosus</name>
    <dbReference type="NCBI Taxonomy" id="171674"/>
    <lineage>
        <taxon>Bacteria</taxon>
        <taxon>Pseudomonadati</taxon>
        <taxon>Pseudomonadota</taxon>
        <taxon>Alphaproteobacteria</taxon>
        <taxon>Rhodospirillales</taxon>
        <taxon>Rhodospirillaceae</taxon>
        <taxon>Inquilinus</taxon>
    </lineage>
</organism>
<dbReference type="AlphaFoldDB" id="A0A211ZIQ8"/>
<accession>A0A211ZIQ8</accession>
<dbReference type="Gene3D" id="3.30.360.10">
    <property type="entry name" value="Dihydrodipicolinate Reductase, domain 2"/>
    <property type="match status" value="1"/>
</dbReference>
<sequence>MSKSLKSQQIRVAVIGAGSRGIEAYGDYIRRRPDQARVVAIADPRTDRLQDAAARHGLGTEHLYTDWRELLERETELDAVLITTPDALHLEPALAAIRRGLGILLEKPISPTEEETRALAEAARETGADVTVAHVLRYTAFFSRIKEILDRGVIGRLVTLRQTEHIGYWHFAHSFVRGNWRREDESSPLILAKTCHDLDIIRWLAGAPCTELSSYGSLAHFRRENAPDGATDRCDEGCKVERVCPYSAQRLYLEKFKPADRWPHKVLTLDTSPDGIRTALREGPYGRCVYRCDNDVVDNQVVAMRFANGVSGTLNVSAFTAENTRTLHLMGTHGEIAGHLEKNEITVIDFRTDDVTTIRLTTVEDSGHSGGDDRLMAEFLGRQIQRRGRSQVNVSLTSLEESLDSHFMAFAAERSRRTGTVVRL</sequence>
<dbReference type="GO" id="GO:0000166">
    <property type="term" value="F:nucleotide binding"/>
    <property type="evidence" value="ECO:0007669"/>
    <property type="project" value="InterPro"/>
</dbReference>
<dbReference type="InterPro" id="IPR004104">
    <property type="entry name" value="Gfo/Idh/MocA-like_OxRdtase_C"/>
</dbReference>
<dbReference type="RefSeq" id="WP_088153030.1">
    <property type="nucleotide sequence ID" value="NZ_NHON01000043.1"/>
</dbReference>
<dbReference type="InterPro" id="IPR051450">
    <property type="entry name" value="Gfo/Idh/MocA_Oxidoreductases"/>
</dbReference>
<dbReference type="PANTHER" id="PTHR43377:SF2">
    <property type="entry name" value="BINDING ROSSMANN FOLD OXIDOREDUCTASE, PUTATIVE (AFU_ORTHOLOGUE AFUA_4G00560)-RELATED"/>
    <property type="match status" value="1"/>
</dbReference>
<protein>
    <submittedName>
        <fullName evidence="3">Streptomycin biosynthesis protein StrI</fullName>
    </submittedName>
</protein>
<name>A0A211ZIQ8_9PROT</name>
<dbReference type="Pfam" id="PF01408">
    <property type="entry name" value="GFO_IDH_MocA"/>
    <property type="match status" value="1"/>
</dbReference>
<gene>
    <name evidence="3" type="ORF">BWR60_21325</name>
</gene>
<feature type="domain" description="Gfo/Idh/MocA-like oxidoreductase C-terminal" evidence="2">
    <location>
        <begin position="146"/>
        <end position="423"/>
    </location>
</feature>
<evidence type="ECO:0000259" key="2">
    <source>
        <dbReference type="Pfam" id="PF02894"/>
    </source>
</evidence>
<dbReference type="InterPro" id="IPR036291">
    <property type="entry name" value="NAD(P)-bd_dom_sf"/>
</dbReference>
<dbReference type="Gene3D" id="3.40.50.720">
    <property type="entry name" value="NAD(P)-binding Rossmann-like Domain"/>
    <property type="match status" value="1"/>
</dbReference>
<comment type="caution">
    <text evidence="3">The sequence shown here is derived from an EMBL/GenBank/DDBJ whole genome shotgun (WGS) entry which is preliminary data.</text>
</comment>
<dbReference type="Proteomes" id="UP000196655">
    <property type="component" value="Unassembled WGS sequence"/>
</dbReference>
<dbReference type="PANTHER" id="PTHR43377">
    <property type="entry name" value="BILIVERDIN REDUCTASE A"/>
    <property type="match status" value="1"/>
</dbReference>